<reference evidence="5" key="1">
    <citation type="submission" date="2017-02" db="UniProtKB">
        <authorList>
            <consortium name="WormBaseParasite"/>
        </authorList>
    </citation>
    <scope>IDENTIFICATION</scope>
</reference>
<evidence type="ECO:0000256" key="1">
    <source>
        <dbReference type="SAM" id="MobiDB-lite"/>
    </source>
</evidence>
<keyword evidence="2" id="KW-0732">Signal</keyword>
<reference evidence="3 4" key="2">
    <citation type="submission" date="2018-11" db="EMBL/GenBank/DDBJ databases">
        <authorList>
            <consortium name="Pathogen Informatics"/>
        </authorList>
    </citation>
    <scope>NUCLEOTIDE SEQUENCE [LARGE SCALE GENOMIC DNA]</scope>
</reference>
<feature type="region of interest" description="Disordered" evidence="1">
    <location>
        <begin position="44"/>
        <end position="71"/>
    </location>
</feature>
<accession>A0A0N4YNY1</accession>
<proteinExistence type="predicted"/>
<dbReference type="Proteomes" id="UP000271162">
    <property type="component" value="Unassembled WGS sequence"/>
</dbReference>
<evidence type="ECO:0000313" key="4">
    <source>
        <dbReference type="Proteomes" id="UP000271162"/>
    </source>
</evidence>
<sequence length="71" mass="7464">MIILSLLFIFSSIAAHSFNKRVAAILPGTINGLKTDVEALLGATDEPSITTEPEGGDVTEEDDAAAGWPHQ</sequence>
<evidence type="ECO:0000313" key="3">
    <source>
        <dbReference type="EMBL" id="VDL82681.1"/>
    </source>
</evidence>
<feature type="chain" id="PRO_5043125880" evidence="2">
    <location>
        <begin position="16"/>
        <end position="71"/>
    </location>
</feature>
<evidence type="ECO:0000313" key="5">
    <source>
        <dbReference type="WBParaSite" id="NBR_0001895201-mRNA-1"/>
    </source>
</evidence>
<feature type="signal peptide" evidence="2">
    <location>
        <begin position="1"/>
        <end position="15"/>
    </location>
</feature>
<name>A0A0N4YNY1_NIPBR</name>
<feature type="compositionally biased region" description="Acidic residues" evidence="1">
    <location>
        <begin position="54"/>
        <end position="64"/>
    </location>
</feature>
<protein>
    <submittedName>
        <fullName evidence="5">Secreted protein</fullName>
    </submittedName>
</protein>
<dbReference type="EMBL" id="UYSL01023787">
    <property type="protein sequence ID" value="VDL82681.1"/>
    <property type="molecule type" value="Genomic_DNA"/>
</dbReference>
<dbReference type="WBParaSite" id="NBR_0001895201-mRNA-1">
    <property type="protein sequence ID" value="NBR_0001895201-mRNA-1"/>
    <property type="gene ID" value="NBR_0001895201"/>
</dbReference>
<keyword evidence="4" id="KW-1185">Reference proteome</keyword>
<organism evidence="5">
    <name type="scientific">Nippostrongylus brasiliensis</name>
    <name type="common">Rat hookworm</name>
    <dbReference type="NCBI Taxonomy" id="27835"/>
    <lineage>
        <taxon>Eukaryota</taxon>
        <taxon>Metazoa</taxon>
        <taxon>Ecdysozoa</taxon>
        <taxon>Nematoda</taxon>
        <taxon>Chromadorea</taxon>
        <taxon>Rhabditida</taxon>
        <taxon>Rhabditina</taxon>
        <taxon>Rhabditomorpha</taxon>
        <taxon>Strongyloidea</taxon>
        <taxon>Heligmosomidae</taxon>
        <taxon>Nippostrongylus</taxon>
    </lineage>
</organism>
<evidence type="ECO:0000256" key="2">
    <source>
        <dbReference type="SAM" id="SignalP"/>
    </source>
</evidence>
<dbReference type="AlphaFoldDB" id="A0A0N4YNY1"/>
<gene>
    <name evidence="3" type="ORF">NBR_LOCUS18953</name>
</gene>